<dbReference type="InterPro" id="IPR023395">
    <property type="entry name" value="MCP_dom_sf"/>
</dbReference>
<name>A0A3G3E878_9VIRU</name>
<dbReference type="InterPro" id="IPR018108">
    <property type="entry name" value="MCP_transmembrane"/>
</dbReference>
<evidence type="ECO:0000313" key="11">
    <source>
        <dbReference type="Proteomes" id="UP000679071"/>
    </source>
</evidence>
<feature type="transmembrane region" description="Helical" evidence="9">
    <location>
        <begin position="372"/>
        <end position="397"/>
    </location>
</feature>
<keyword evidence="11" id="KW-1185">Reference proteome</keyword>
<evidence type="ECO:0000256" key="6">
    <source>
        <dbReference type="ARBA" id="ARBA00022989"/>
    </source>
</evidence>
<feature type="region of interest" description="Disordered" evidence="8">
    <location>
        <begin position="83"/>
        <end position="112"/>
    </location>
</feature>
<feature type="transmembrane region" description="Helical" evidence="9">
    <location>
        <begin position="239"/>
        <end position="262"/>
    </location>
</feature>
<dbReference type="InterPro" id="IPR044712">
    <property type="entry name" value="SLC25A32-like"/>
</dbReference>
<feature type="transmembrane region" description="Helical" evidence="9">
    <location>
        <begin position="325"/>
        <end position="351"/>
    </location>
</feature>
<evidence type="ECO:0000256" key="2">
    <source>
        <dbReference type="ARBA" id="ARBA00006375"/>
    </source>
</evidence>
<protein>
    <submittedName>
        <fullName evidence="10">Mitochondrial carrier protein-like protein</fullName>
    </submittedName>
</protein>
<evidence type="ECO:0000256" key="5">
    <source>
        <dbReference type="ARBA" id="ARBA00022737"/>
    </source>
</evidence>
<keyword evidence="3" id="KW-0813">Transport</keyword>
<dbReference type="RefSeq" id="YP_010797638.1">
    <property type="nucleotide sequence ID" value="NC_076232.1"/>
</dbReference>
<dbReference type="GO" id="GO:0016020">
    <property type="term" value="C:membrane"/>
    <property type="evidence" value="ECO:0007669"/>
    <property type="project" value="UniProtKB-SubCell"/>
</dbReference>
<dbReference type="GO" id="GO:0055085">
    <property type="term" value="P:transmembrane transport"/>
    <property type="evidence" value="ECO:0007669"/>
    <property type="project" value="InterPro"/>
</dbReference>
<comment type="subcellular location">
    <subcellularLocation>
        <location evidence="1">Membrane</location>
        <topology evidence="1">Multi-pass membrane protein</topology>
    </subcellularLocation>
</comment>
<evidence type="ECO:0000313" key="10">
    <source>
        <dbReference type="EMBL" id="AYP97924.1"/>
    </source>
</evidence>
<proteinExistence type="inferred from homology"/>
<evidence type="ECO:0000256" key="9">
    <source>
        <dbReference type="SAM" id="Phobius"/>
    </source>
</evidence>
<evidence type="ECO:0000256" key="3">
    <source>
        <dbReference type="ARBA" id="ARBA00022448"/>
    </source>
</evidence>
<dbReference type="Gene3D" id="1.50.40.10">
    <property type="entry name" value="Mitochondrial carrier domain"/>
    <property type="match status" value="1"/>
</dbReference>
<keyword evidence="6 9" id="KW-1133">Transmembrane helix</keyword>
<evidence type="ECO:0000256" key="7">
    <source>
        <dbReference type="ARBA" id="ARBA00023136"/>
    </source>
</evidence>
<keyword evidence="5" id="KW-0677">Repeat</keyword>
<dbReference type="Proteomes" id="UP000679071">
    <property type="component" value="Segment"/>
</dbReference>
<evidence type="ECO:0000256" key="4">
    <source>
        <dbReference type="ARBA" id="ARBA00022692"/>
    </source>
</evidence>
<dbReference type="SUPFAM" id="SSF103506">
    <property type="entry name" value="Mitochondrial carrier"/>
    <property type="match status" value="1"/>
</dbReference>
<keyword evidence="7 9" id="KW-0472">Membrane</keyword>
<comment type="similarity">
    <text evidence="2">Belongs to the mitochondrial carrier (TC 2.A.29) family.</text>
</comment>
<dbReference type="GO" id="GO:0006862">
    <property type="term" value="P:nucleotide transport"/>
    <property type="evidence" value="ECO:0007669"/>
    <property type="project" value="InterPro"/>
</dbReference>
<dbReference type="PROSITE" id="PS50920">
    <property type="entry name" value="SOLCAR"/>
    <property type="match status" value="3"/>
</dbReference>
<dbReference type="GeneID" id="80535616"/>
<dbReference type="PANTHER" id="PTHR45683">
    <property type="entry name" value="MITOCHONDRIAL NICOTINAMIDE ADENINE DINUCLEOTIDE TRANSPORTER 1-RELATED-RELATED"/>
    <property type="match status" value="1"/>
</dbReference>
<reference evidence="11" key="1">
    <citation type="submission" date="2018-02" db="EMBL/GenBank/DDBJ databases">
        <title>A New Nudivirus from Drosophila melanogaster.</title>
        <authorList>
            <consortium name="DrosEU"/>
            <person name="Obbard D.J."/>
            <person name="Staubach F."/>
            <person name="Betancourt A."/>
        </authorList>
    </citation>
    <scope>NUCLEOTIDE SEQUENCE [LARGE SCALE GENOMIC DNA]</scope>
</reference>
<accession>A0A3G3E878</accession>
<dbReference type="EMBL" id="MG969167">
    <property type="protein sequence ID" value="AYP97924.1"/>
    <property type="molecule type" value="Genomic_DNA"/>
</dbReference>
<dbReference type="Pfam" id="PF00153">
    <property type="entry name" value="Mito_carr"/>
    <property type="match status" value="2"/>
</dbReference>
<dbReference type="KEGG" id="vg:80535616"/>
<keyword evidence="4 9" id="KW-0812">Transmembrane</keyword>
<evidence type="ECO:0000256" key="8">
    <source>
        <dbReference type="SAM" id="MobiDB-lite"/>
    </source>
</evidence>
<organism evidence="10 11">
    <name type="scientific">Mauternbach virus</name>
    <dbReference type="NCBI Taxonomy" id="2486603"/>
    <lineage>
        <taxon>Viruses</taxon>
        <taxon>Viruses incertae sedis</taxon>
        <taxon>Naldaviricetes</taxon>
        <taxon>Lefavirales</taxon>
        <taxon>Nudiviridae</taxon>
        <taxon>Alphanudivirus</taxon>
        <taxon>Alphanudivirus quartudromelanogasteris</taxon>
    </lineage>
</organism>
<evidence type="ECO:0000256" key="1">
    <source>
        <dbReference type="ARBA" id="ARBA00004141"/>
    </source>
</evidence>
<sequence length="404" mass="45622">MDPTKIRLPTLFKPPIISASLIQLPPNMNDLKNNANSKVETIEQKIPDSKSNLNFIQKMKLLTPALPPSPLIKPSTAMRNFITNTNNNNNNNNNNSSNNMMATTTNTTATTNPIINNTKAIDSMKRCNGFELGLLDKHLPVANIIYMSTYLKEFCIGFCASIIASICLQPLDTLRTIQIINKASIFDTLKSIYYRQGISQFYRTTTINALAFSLTYSIYFPINKYLKTENPFNIEGVYLQYFMATIPPTLISLTIVNPLWVIKSIQASSFDNNCSIVDSARYIYKVKGICGFYSGLLLGYLCSINGIITFTIYDIMKYQFGTTTILQYIIFSSFAKFFAYLITFPILSLRIRQQVNQLSCLKNIQLVLTDPIISLYYGLGITLLQTISKLALMMMIYENLIKCV</sequence>
<feature type="transmembrane region" description="Helical" evidence="9">
    <location>
        <begin position="201"/>
        <end position="219"/>
    </location>
</feature>
<feature type="transmembrane region" description="Helical" evidence="9">
    <location>
        <begin position="290"/>
        <end position="313"/>
    </location>
</feature>